<organism evidence="2 3">
    <name type="scientific">Klebsiella michiganensis</name>
    <dbReference type="NCBI Taxonomy" id="1134687"/>
    <lineage>
        <taxon>Bacteria</taxon>
        <taxon>Pseudomonadati</taxon>
        <taxon>Pseudomonadota</taxon>
        <taxon>Gammaproteobacteria</taxon>
        <taxon>Enterobacterales</taxon>
        <taxon>Enterobacteriaceae</taxon>
        <taxon>Klebsiella/Raoultella group</taxon>
        <taxon>Klebsiella</taxon>
    </lineage>
</organism>
<gene>
    <name evidence="2" type="primary">mic_2</name>
    <name evidence="2" type="ORF">NCTC11694_07698</name>
</gene>
<dbReference type="EMBL" id="UGJR01000006">
    <property type="protein sequence ID" value="STT08070.1"/>
    <property type="molecule type" value="Genomic_DNA"/>
</dbReference>
<dbReference type="SUPFAM" id="SSF53067">
    <property type="entry name" value="Actin-like ATPase domain"/>
    <property type="match status" value="2"/>
</dbReference>
<evidence type="ECO:0000313" key="2">
    <source>
        <dbReference type="EMBL" id="STT08070.1"/>
    </source>
</evidence>
<dbReference type="PANTHER" id="PTHR18964">
    <property type="entry name" value="ROK (REPRESSOR, ORF, KINASE) FAMILY"/>
    <property type="match status" value="1"/>
</dbReference>
<name>A0A7H4MYA7_9ENTR</name>
<dbReference type="AlphaFoldDB" id="A0A7H4MYA7"/>
<accession>A0A7H4MYA7</accession>
<dbReference type="Proteomes" id="UP000255050">
    <property type="component" value="Unassembled WGS sequence"/>
</dbReference>
<dbReference type="Gene3D" id="3.30.420.40">
    <property type="match status" value="2"/>
</dbReference>
<evidence type="ECO:0000313" key="3">
    <source>
        <dbReference type="Proteomes" id="UP000255050"/>
    </source>
</evidence>
<dbReference type="GO" id="GO:0006351">
    <property type="term" value="P:DNA-templated transcription"/>
    <property type="evidence" value="ECO:0007669"/>
    <property type="project" value="TreeGrafter"/>
</dbReference>
<dbReference type="PANTHER" id="PTHR18964:SF149">
    <property type="entry name" value="BIFUNCTIONAL UDP-N-ACETYLGLUCOSAMINE 2-EPIMERASE_N-ACETYLMANNOSAMINE KINASE"/>
    <property type="match status" value="1"/>
</dbReference>
<dbReference type="InterPro" id="IPR000600">
    <property type="entry name" value="ROK"/>
</dbReference>
<proteinExistence type="inferred from homology"/>
<protein>
    <submittedName>
        <fullName evidence="2">Transcriptional regulator Mic</fullName>
    </submittedName>
</protein>
<dbReference type="Pfam" id="PF00480">
    <property type="entry name" value="ROK"/>
    <property type="match status" value="1"/>
</dbReference>
<sequence>MPFYEDVKDMPLGEILANHTGVSVYIQHDISAWTMAESLFGASRGARDVIQVVIDHNVGAGVITDGRLLHAGSSSLVEIGHTQVDPYGKRCYCGNHGCLETIASVESVLELAQIRMAKSMSSMLHQQPLSVEWLCQAALQGDLLARDIISGVGNHVGRILAIMVNLFNPQKILIGSPFNLAADILFPAISDCIRQQSLPAYSRHIAVESTQFSNRGTMAGAALVKDALYNGSLLIRLLQG</sequence>
<dbReference type="InterPro" id="IPR043129">
    <property type="entry name" value="ATPase_NBD"/>
</dbReference>
<comment type="caution">
    <text evidence="2">The sequence shown here is derived from an EMBL/GenBank/DDBJ whole genome shotgun (WGS) entry which is preliminary data.</text>
</comment>
<comment type="similarity">
    <text evidence="1">Belongs to the ROK (NagC/XylR) family.</text>
</comment>
<evidence type="ECO:0000256" key="1">
    <source>
        <dbReference type="ARBA" id="ARBA00006479"/>
    </source>
</evidence>
<reference evidence="2 3" key="1">
    <citation type="submission" date="2018-06" db="EMBL/GenBank/DDBJ databases">
        <authorList>
            <consortium name="Pathogen Informatics"/>
            <person name="Doyle S."/>
        </authorList>
    </citation>
    <scope>NUCLEOTIDE SEQUENCE [LARGE SCALE GENOMIC DNA]</scope>
    <source>
        <strain evidence="2 3">NCTC11694</strain>
    </source>
</reference>
<dbReference type="GO" id="GO:0003677">
    <property type="term" value="F:DNA binding"/>
    <property type="evidence" value="ECO:0007669"/>
    <property type="project" value="TreeGrafter"/>
</dbReference>